<evidence type="ECO:0000256" key="10">
    <source>
        <dbReference type="ARBA" id="ARBA00023136"/>
    </source>
</evidence>
<dbReference type="SUPFAM" id="SSF55874">
    <property type="entry name" value="ATPase domain of HSP90 chaperone/DNA topoisomerase II/histidine kinase"/>
    <property type="match status" value="1"/>
</dbReference>
<comment type="catalytic activity">
    <reaction evidence="1">
        <text>ATP + protein L-histidine = ADP + protein N-phospho-L-histidine.</text>
        <dbReference type="EC" id="2.7.13.3"/>
    </reaction>
</comment>
<dbReference type="Proteomes" id="UP001056035">
    <property type="component" value="Chromosome"/>
</dbReference>
<dbReference type="PANTHER" id="PTHR45436">
    <property type="entry name" value="SENSOR HISTIDINE KINASE YKOH"/>
    <property type="match status" value="1"/>
</dbReference>
<dbReference type="Pfam" id="PF00512">
    <property type="entry name" value="HisKA"/>
    <property type="match status" value="1"/>
</dbReference>
<proteinExistence type="predicted"/>
<dbReference type="PROSITE" id="PS50885">
    <property type="entry name" value="HAMP"/>
    <property type="match status" value="1"/>
</dbReference>
<evidence type="ECO:0000256" key="11">
    <source>
        <dbReference type="SAM" id="Phobius"/>
    </source>
</evidence>
<dbReference type="InterPro" id="IPR003594">
    <property type="entry name" value="HATPase_dom"/>
</dbReference>
<dbReference type="Gene3D" id="1.10.287.130">
    <property type="match status" value="1"/>
</dbReference>
<sequence length="466" mass="46932">MTGGLSLRLRVTLAAAVAVFVAVAGLGVASRTIVSHELRRTLDGTLRARATDVARLSASAPALLTTPGTLDAPFGGRDLTVEVLDRRQRIVARSSALGGRLLPTGSLVRAAIERGRTGSLTGRLSGESVRLFVAPLADLGGGPAAGGAVIVGASTRGIDATNERLRHLILVFALLAGAAGAAAAALLTRRGLAPLRRLAAEASRIAARGDAEARLPAGGPGEVGALTDSLNAMLAALDRAQATERRFLADASHELRTPITALAGNAEYLARHGADPAVVADLQADARRMARLVDDLLAIERGRAGGPGPAAEAAVDVAALARGLGQEPGHERVTIDAPAPAWVRGDAGALRRALGNLVGNALVHGPAGGTVRVTVGRDGAGVTATVCDEGGGLPSAAAEDAFDRFWRGEDAIAAGRPGSGLGLAIVRAAARAHGGEVTVDGATFTIRLPGAPAPKSSESPHDRGLG</sequence>
<dbReference type="SMART" id="SM00388">
    <property type="entry name" value="HisKA"/>
    <property type="match status" value="1"/>
</dbReference>
<evidence type="ECO:0000256" key="1">
    <source>
        <dbReference type="ARBA" id="ARBA00000085"/>
    </source>
</evidence>
<feature type="transmembrane region" description="Helical" evidence="11">
    <location>
        <begin position="168"/>
        <end position="187"/>
    </location>
</feature>
<dbReference type="EMBL" id="CP098502">
    <property type="protein sequence ID" value="UTI66275.1"/>
    <property type="molecule type" value="Genomic_DNA"/>
</dbReference>
<dbReference type="InterPro" id="IPR036890">
    <property type="entry name" value="HATPase_C_sf"/>
</dbReference>
<dbReference type="Gene3D" id="3.30.565.10">
    <property type="entry name" value="Histidine kinase-like ATPase, C-terminal domain"/>
    <property type="match status" value="1"/>
</dbReference>
<dbReference type="SUPFAM" id="SSF47384">
    <property type="entry name" value="Homodimeric domain of signal transducing histidine kinase"/>
    <property type="match status" value="1"/>
</dbReference>
<evidence type="ECO:0000256" key="2">
    <source>
        <dbReference type="ARBA" id="ARBA00004236"/>
    </source>
</evidence>
<feature type="domain" description="HAMP" evidence="13">
    <location>
        <begin position="189"/>
        <end position="242"/>
    </location>
</feature>
<dbReference type="SMART" id="SM00387">
    <property type="entry name" value="HATPase_c"/>
    <property type="match status" value="1"/>
</dbReference>
<keyword evidence="5" id="KW-0808">Transferase</keyword>
<dbReference type="GO" id="GO:0016301">
    <property type="term" value="F:kinase activity"/>
    <property type="evidence" value="ECO:0007669"/>
    <property type="project" value="UniProtKB-KW"/>
</dbReference>
<keyword evidence="8 11" id="KW-1133">Transmembrane helix</keyword>
<dbReference type="Pfam" id="PF02518">
    <property type="entry name" value="HATPase_c"/>
    <property type="match status" value="1"/>
</dbReference>
<dbReference type="InterPro" id="IPR005467">
    <property type="entry name" value="His_kinase_dom"/>
</dbReference>
<dbReference type="InterPro" id="IPR004358">
    <property type="entry name" value="Sig_transdc_His_kin-like_C"/>
</dbReference>
<dbReference type="InterPro" id="IPR036097">
    <property type="entry name" value="HisK_dim/P_sf"/>
</dbReference>
<evidence type="ECO:0000256" key="5">
    <source>
        <dbReference type="ARBA" id="ARBA00022679"/>
    </source>
</evidence>
<dbReference type="CDD" id="cd00075">
    <property type="entry name" value="HATPase"/>
    <property type="match status" value="1"/>
</dbReference>
<dbReference type="PROSITE" id="PS50109">
    <property type="entry name" value="HIS_KIN"/>
    <property type="match status" value="1"/>
</dbReference>
<reference evidence="14 15" key="1">
    <citation type="submission" date="2022-06" db="EMBL/GenBank/DDBJ databases">
        <title>Paraconexibacter antarcticus.</title>
        <authorList>
            <person name="Kim C.S."/>
        </authorList>
    </citation>
    <scope>NUCLEOTIDE SEQUENCE [LARGE SCALE GENOMIC DNA]</scope>
    <source>
        <strain evidence="14 15">02-257</strain>
    </source>
</reference>
<dbReference type="InterPro" id="IPR050428">
    <property type="entry name" value="TCS_sensor_his_kinase"/>
</dbReference>
<evidence type="ECO:0000256" key="7">
    <source>
        <dbReference type="ARBA" id="ARBA00022777"/>
    </source>
</evidence>
<keyword evidence="4" id="KW-0597">Phosphoprotein</keyword>
<evidence type="ECO:0000313" key="14">
    <source>
        <dbReference type="EMBL" id="UTI66275.1"/>
    </source>
</evidence>
<evidence type="ECO:0000259" key="12">
    <source>
        <dbReference type="PROSITE" id="PS50109"/>
    </source>
</evidence>
<evidence type="ECO:0000256" key="3">
    <source>
        <dbReference type="ARBA" id="ARBA00012438"/>
    </source>
</evidence>
<dbReference type="CDD" id="cd06225">
    <property type="entry name" value="HAMP"/>
    <property type="match status" value="1"/>
</dbReference>
<keyword evidence="15" id="KW-1185">Reference proteome</keyword>
<evidence type="ECO:0000313" key="15">
    <source>
        <dbReference type="Proteomes" id="UP001056035"/>
    </source>
</evidence>
<evidence type="ECO:0000259" key="13">
    <source>
        <dbReference type="PROSITE" id="PS50885"/>
    </source>
</evidence>
<evidence type="ECO:0000256" key="6">
    <source>
        <dbReference type="ARBA" id="ARBA00022692"/>
    </source>
</evidence>
<organism evidence="14 15">
    <name type="scientific">Paraconexibacter antarcticus</name>
    <dbReference type="NCBI Taxonomy" id="2949664"/>
    <lineage>
        <taxon>Bacteria</taxon>
        <taxon>Bacillati</taxon>
        <taxon>Actinomycetota</taxon>
        <taxon>Thermoleophilia</taxon>
        <taxon>Solirubrobacterales</taxon>
        <taxon>Paraconexibacteraceae</taxon>
        <taxon>Paraconexibacter</taxon>
    </lineage>
</organism>
<keyword evidence="7 14" id="KW-0418">Kinase</keyword>
<evidence type="ECO:0000256" key="8">
    <source>
        <dbReference type="ARBA" id="ARBA00022989"/>
    </source>
</evidence>
<gene>
    <name evidence="14" type="ORF">NBH00_08725</name>
</gene>
<dbReference type="EC" id="2.7.13.3" evidence="3"/>
<keyword evidence="6 11" id="KW-0812">Transmembrane</keyword>
<keyword evidence="9" id="KW-0902">Two-component regulatory system</keyword>
<comment type="subcellular location">
    <subcellularLocation>
        <location evidence="2">Cell membrane</location>
    </subcellularLocation>
</comment>
<dbReference type="PANTHER" id="PTHR45436:SF5">
    <property type="entry name" value="SENSOR HISTIDINE KINASE TRCS"/>
    <property type="match status" value="1"/>
</dbReference>
<dbReference type="RefSeq" id="WP_254572946.1">
    <property type="nucleotide sequence ID" value="NZ_CP098502.1"/>
</dbReference>
<evidence type="ECO:0000256" key="9">
    <source>
        <dbReference type="ARBA" id="ARBA00023012"/>
    </source>
</evidence>
<evidence type="ECO:0000256" key="4">
    <source>
        <dbReference type="ARBA" id="ARBA00022553"/>
    </source>
</evidence>
<keyword evidence="10 11" id="KW-0472">Membrane</keyword>
<dbReference type="InterPro" id="IPR003661">
    <property type="entry name" value="HisK_dim/P_dom"/>
</dbReference>
<accession>A0ABY5DW95</accession>
<dbReference type="Pfam" id="PF00672">
    <property type="entry name" value="HAMP"/>
    <property type="match status" value="1"/>
</dbReference>
<dbReference type="Gene3D" id="6.10.340.10">
    <property type="match status" value="1"/>
</dbReference>
<name>A0ABY5DW95_9ACTN</name>
<dbReference type="PRINTS" id="PR00344">
    <property type="entry name" value="BCTRLSENSOR"/>
</dbReference>
<dbReference type="InterPro" id="IPR003660">
    <property type="entry name" value="HAMP_dom"/>
</dbReference>
<protein>
    <recommendedName>
        <fullName evidence="3">histidine kinase</fullName>
        <ecNumber evidence="3">2.7.13.3</ecNumber>
    </recommendedName>
</protein>
<feature type="domain" description="Histidine kinase" evidence="12">
    <location>
        <begin position="250"/>
        <end position="452"/>
    </location>
</feature>
<dbReference type="SUPFAM" id="SSF158472">
    <property type="entry name" value="HAMP domain-like"/>
    <property type="match status" value="1"/>
</dbReference>
<dbReference type="SMART" id="SM00304">
    <property type="entry name" value="HAMP"/>
    <property type="match status" value="1"/>
</dbReference>
<dbReference type="CDD" id="cd00082">
    <property type="entry name" value="HisKA"/>
    <property type="match status" value="1"/>
</dbReference>